<dbReference type="EC" id="4.2.3.1" evidence="4 11"/>
<dbReference type="Gene3D" id="3.90.1380.10">
    <property type="entry name" value="Threonine synthase, N-terminal domain"/>
    <property type="match status" value="1"/>
</dbReference>
<dbReference type="PANTHER" id="PTHR42690">
    <property type="entry name" value="THREONINE SYNTHASE FAMILY MEMBER"/>
    <property type="match status" value="1"/>
</dbReference>
<comment type="caution">
    <text evidence="15">The sequence shown here is derived from an EMBL/GenBank/DDBJ whole genome shotgun (WGS) entry which is preliminary data.</text>
</comment>
<dbReference type="EMBL" id="RQPJ01000005">
    <property type="protein sequence ID" value="RTE53373.1"/>
    <property type="molecule type" value="Genomic_DNA"/>
</dbReference>
<dbReference type="PROSITE" id="PS00165">
    <property type="entry name" value="DEHYDRATASE_SER_THR"/>
    <property type="match status" value="1"/>
</dbReference>
<dbReference type="OrthoDB" id="9763107at2"/>
<dbReference type="InterPro" id="IPR004450">
    <property type="entry name" value="Thr_synthase-like"/>
</dbReference>
<name>A0A3S0AE28_9FLAO</name>
<dbReference type="PANTHER" id="PTHR42690:SF1">
    <property type="entry name" value="THREONINE SYNTHASE-LIKE 2"/>
    <property type="match status" value="1"/>
</dbReference>
<evidence type="ECO:0000256" key="1">
    <source>
        <dbReference type="ARBA" id="ARBA00001933"/>
    </source>
</evidence>
<evidence type="ECO:0000256" key="10">
    <source>
        <dbReference type="ARBA" id="ARBA00049144"/>
    </source>
</evidence>
<dbReference type="InterPro" id="IPR037158">
    <property type="entry name" value="Thr_synth_N_sf"/>
</dbReference>
<evidence type="ECO:0000256" key="4">
    <source>
        <dbReference type="ARBA" id="ARBA00013028"/>
    </source>
</evidence>
<dbReference type="GO" id="GO:0004795">
    <property type="term" value="F:threonine synthase activity"/>
    <property type="evidence" value="ECO:0007669"/>
    <property type="project" value="UniProtKB-UniRule"/>
</dbReference>
<dbReference type="Gene3D" id="3.40.50.1100">
    <property type="match status" value="2"/>
</dbReference>
<accession>A0A3S0AE28</accession>
<protein>
    <recommendedName>
        <fullName evidence="5 11">Threonine synthase</fullName>
        <ecNumber evidence="4 11">4.2.3.1</ecNumber>
    </recommendedName>
</protein>
<dbReference type="GO" id="GO:0030170">
    <property type="term" value="F:pyridoxal phosphate binding"/>
    <property type="evidence" value="ECO:0007669"/>
    <property type="project" value="InterPro"/>
</dbReference>
<evidence type="ECO:0000256" key="3">
    <source>
        <dbReference type="ARBA" id="ARBA00005517"/>
    </source>
</evidence>
<keyword evidence="8 12" id="KW-0663">Pyridoxal phosphate</keyword>
<dbReference type="InterPro" id="IPR051166">
    <property type="entry name" value="Threonine_Synthase"/>
</dbReference>
<dbReference type="InterPro" id="IPR000634">
    <property type="entry name" value="Ser/Thr_deHydtase_PyrdxlP-BS"/>
</dbReference>
<evidence type="ECO:0000256" key="8">
    <source>
        <dbReference type="ARBA" id="ARBA00022898"/>
    </source>
</evidence>
<evidence type="ECO:0000313" key="15">
    <source>
        <dbReference type="EMBL" id="RTE53373.1"/>
    </source>
</evidence>
<dbReference type="SUPFAM" id="SSF53686">
    <property type="entry name" value="Tryptophan synthase beta subunit-like PLP-dependent enzymes"/>
    <property type="match status" value="1"/>
</dbReference>
<dbReference type="InterPro" id="IPR001926">
    <property type="entry name" value="TrpB-like_PALP"/>
</dbReference>
<evidence type="ECO:0000256" key="9">
    <source>
        <dbReference type="ARBA" id="ARBA00023239"/>
    </source>
</evidence>
<keyword evidence="6" id="KW-0028">Amino-acid biosynthesis</keyword>
<dbReference type="Pfam" id="PF14821">
    <property type="entry name" value="Thr_synth_N"/>
    <property type="match status" value="1"/>
</dbReference>
<evidence type="ECO:0000256" key="6">
    <source>
        <dbReference type="ARBA" id="ARBA00022605"/>
    </source>
</evidence>
<dbReference type="GO" id="GO:0009088">
    <property type="term" value="P:threonine biosynthetic process"/>
    <property type="evidence" value="ECO:0007669"/>
    <property type="project" value="UniProtKB-UniRule"/>
</dbReference>
<comment type="pathway">
    <text evidence="2">Amino-acid biosynthesis; L-threonine biosynthesis; L-threonine from L-aspartate: step 5/5.</text>
</comment>
<evidence type="ECO:0000256" key="2">
    <source>
        <dbReference type="ARBA" id="ARBA00004979"/>
    </source>
</evidence>
<feature type="modified residue" description="N6-(pyridoxal phosphate)lysine" evidence="12">
    <location>
        <position position="107"/>
    </location>
</feature>
<dbReference type="Proteomes" id="UP000267585">
    <property type="component" value="Unassembled WGS sequence"/>
</dbReference>
<keyword evidence="7" id="KW-0791">Threonine biosynthesis</keyword>
<dbReference type="InterPro" id="IPR029144">
    <property type="entry name" value="Thr_synth_N"/>
</dbReference>
<comment type="catalytic activity">
    <reaction evidence="10">
        <text>O-phospho-L-homoserine + H2O = L-threonine + phosphate</text>
        <dbReference type="Rhea" id="RHEA:10840"/>
        <dbReference type="ChEBI" id="CHEBI:15377"/>
        <dbReference type="ChEBI" id="CHEBI:43474"/>
        <dbReference type="ChEBI" id="CHEBI:57590"/>
        <dbReference type="ChEBI" id="CHEBI:57926"/>
        <dbReference type="EC" id="4.2.3.1"/>
    </reaction>
</comment>
<evidence type="ECO:0000256" key="7">
    <source>
        <dbReference type="ARBA" id="ARBA00022697"/>
    </source>
</evidence>
<reference evidence="15 16" key="1">
    <citation type="submission" date="2018-11" db="EMBL/GenBank/DDBJ databases">
        <title>Arenibacter aquaticus sp.nov., a marine bacterium isolated from surface seawater in the South China Sea.</title>
        <authorList>
            <person name="Guo J."/>
            <person name="Sun J."/>
        </authorList>
    </citation>
    <scope>NUCLEOTIDE SEQUENCE [LARGE SCALE GENOMIC DNA]</scope>
    <source>
        <strain evidence="15 16">GUO666</strain>
    </source>
</reference>
<evidence type="ECO:0000256" key="12">
    <source>
        <dbReference type="PIRSR" id="PIRSR604450-51"/>
    </source>
</evidence>
<dbReference type="InterPro" id="IPR036052">
    <property type="entry name" value="TrpB-like_PALP_sf"/>
</dbReference>
<evidence type="ECO:0000313" key="16">
    <source>
        <dbReference type="Proteomes" id="UP000267585"/>
    </source>
</evidence>
<proteinExistence type="inferred from homology"/>
<evidence type="ECO:0000259" key="13">
    <source>
        <dbReference type="Pfam" id="PF00291"/>
    </source>
</evidence>
<evidence type="ECO:0000259" key="14">
    <source>
        <dbReference type="Pfam" id="PF14821"/>
    </source>
</evidence>
<comment type="similarity">
    <text evidence="3">Belongs to the threonine synthase family.</text>
</comment>
<dbReference type="RefSeq" id="WP_126162269.1">
    <property type="nucleotide sequence ID" value="NZ_RQPJ01000005.1"/>
</dbReference>
<gene>
    <name evidence="15" type="ORF">EHW67_10120</name>
</gene>
<sequence>MNFYSLNKQAPSVSFKEAVIKGIAPDRGLYFPEKITALPETFFNNIEDYSNLEIAFRAIEQFVGEDIPADALKEILAEVLDFEFPVVEIEDNAATLELFHGPTLAFKDVGARFMARCLGYFSTEKTEDVTVLVATSGDTGGAVANGFLGVDGVKVVILYPSGKVSDIQEKQLTTLGQNITALEVEGTFDDCQTMVKTAFLDEGITNNMQLTSANSINVARWLPQMFYFLFAYKEMKSKGKDIVFSVPSGNFGNICAGIMAQRLGMPCRHFIASTNVNDVVPRYMQSAKYEPKSSIATISNAMDVGDPSNFIRIRHLFEDNFDSLSNNLSSYSFTDEETKATILKLHNDYNYVADPHGAVGYLGLKKYQESHPNTYGIFLETAHPVKFLDVVEDTIRDNIALPDSIIAVMDKTKKSVQISEYQELKDFLLNS</sequence>
<dbReference type="NCBIfam" id="TIGR00260">
    <property type="entry name" value="thrC"/>
    <property type="match status" value="1"/>
</dbReference>
<dbReference type="Pfam" id="PF00291">
    <property type="entry name" value="PALP"/>
    <property type="match status" value="1"/>
</dbReference>
<keyword evidence="16" id="KW-1185">Reference proteome</keyword>
<keyword evidence="9 15" id="KW-0456">Lyase</keyword>
<dbReference type="UniPathway" id="UPA00050">
    <property type="reaction ID" value="UER00065"/>
</dbReference>
<dbReference type="AlphaFoldDB" id="A0A3S0AE28"/>
<comment type="cofactor">
    <cofactor evidence="1 12">
        <name>pyridoxal 5'-phosphate</name>
        <dbReference type="ChEBI" id="CHEBI:597326"/>
    </cofactor>
</comment>
<feature type="domain" description="Threonine synthase N-terminal" evidence="14">
    <location>
        <begin position="3"/>
        <end position="77"/>
    </location>
</feature>
<evidence type="ECO:0000256" key="11">
    <source>
        <dbReference type="NCBIfam" id="TIGR00260"/>
    </source>
</evidence>
<feature type="domain" description="Tryptophan synthase beta chain-like PALP" evidence="13">
    <location>
        <begin position="96"/>
        <end position="368"/>
    </location>
</feature>
<organism evidence="15 16">
    <name type="scientific">Arenibacter aquaticus</name>
    <dbReference type="NCBI Taxonomy" id="2489054"/>
    <lineage>
        <taxon>Bacteria</taxon>
        <taxon>Pseudomonadati</taxon>
        <taxon>Bacteroidota</taxon>
        <taxon>Flavobacteriia</taxon>
        <taxon>Flavobacteriales</taxon>
        <taxon>Flavobacteriaceae</taxon>
        <taxon>Arenibacter</taxon>
    </lineage>
</organism>
<evidence type="ECO:0000256" key="5">
    <source>
        <dbReference type="ARBA" id="ARBA00018679"/>
    </source>
</evidence>